<keyword evidence="3" id="KW-0731">Sigma factor</keyword>
<comment type="similarity">
    <text evidence="1">Belongs to the sigma-70 factor family. ECF subfamily.</text>
</comment>
<evidence type="ECO:0000313" key="10">
    <source>
        <dbReference type="Proteomes" id="UP001610990"/>
    </source>
</evidence>
<dbReference type="InterPro" id="IPR039425">
    <property type="entry name" value="RNA_pol_sigma-70-like"/>
</dbReference>
<sequence>MTEEEFTEFYAHSVHRLTGQLYVMTGDLHEAQDAVQEAFVRAWSKRRRLDGRRAPEAWVRTVAWRLAVRRRRTVRGGLRAWIGRADPATTAEPGPEAVDLAAALRRLPPRQRHCAALFYVCDLPVERIAAETGLAVGTVKTHLARARTALAGHLGRPAPPGSPGLLPGPGHGVRSGSGPPPR</sequence>
<dbReference type="InterPro" id="IPR014284">
    <property type="entry name" value="RNA_pol_sigma-70_dom"/>
</dbReference>
<evidence type="ECO:0000256" key="4">
    <source>
        <dbReference type="ARBA" id="ARBA00023125"/>
    </source>
</evidence>
<gene>
    <name evidence="9" type="ORF">ACH4GP_18360</name>
</gene>
<evidence type="ECO:0000256" key="6">
    <source>
        <dbReference type="SAM" id="MobiDB-lite"/>
    </source>
</evidence>
<keyword evidence="5" id="KW-0804">Transcription</keyword>
<dbReference type="SUPFAM" id="SSF88659">
    <property type="entry name" value="Sigma3 and sigma4 domains of RNA polymerase sigma factors"/>
    <property type="match status" value="1"/>
</dbReference>
<evidence type="ECO:0000256" key="2">
    <source>
        <dbReference type="ARBA" id="ARBA00023015"/>
    </source>
</evidence>
<dbReference type="Proteomes" id="UP001610990">
    <property type="component" value="Unassembled WGS sequence"/>
</dbReference>
<reference evidence="9 10" key="1">
    <citation type="submission" date="2024-10" db="EMBL/GenBank/DDBJ databases">
        <title>The Natural Products Discovery Center: Release of the First 8490 Sequenced Strains for Exploring Actinobacteria Biosynthetic Diversity.</title>
        <authorList>
            <person name="Kalkreuter E."/>
            <person name="Kautsar S.A."/>
            <person name="Yang D."/>
            <person name="Bader C.D."/>
            <person name="Teijaro C.N."/>
            <person name="Fluegel L."/>
            <person name="Davis C.M."/>
            <person name="Simpson J.R."/>
            <person name="Lauterbach L."/>
            <person name="Steele A.D."/>
            <person name="Gui C."/>
            <person name="Meng S."/>
            <person name="Li G."/>
            <person name="Viehrig K."/>
            <person name="Ye F."/>
            <person name="Su P."/>
            <person name="Kiefer A.F."/>
            <person name="Nichols A."/>
            <person name="Cepeda A.J."/>
            <person name="Yan W."/>
            <person name="Fan B."/>
            <person name="Jiang Y."/>
            <person name="Adhikari A."/>
            <person name="Zheng C.-J."/>
            <person name="Schuster L."/>
            <person name="Cowan T.M."/>
            <person name="Smanski M.J."/>
            <person name="Chevrette M.G."/>
            <person name="De Carvalho L.P.S."/>
            <person name="Shen B."/>
        </authorList>
    </citation>
    <scope>NUCLEOTIDE SEQUENCE [LARGE SCALE GENOMIC DNA]</scope>
    <source>
        <strain evidence="9 10">NPDC018013</strain>
    </source>
</reference>
<evidence type="ECO:0000259" key="7">
    <source>
        <dbReference type="Pfam" id="PF04542"/>
    </source>
</evidence>
<evidence type="ECO:0000313" key="9">
    <source>
        <dbReference type="EMBL" id="MFH8586343.1"/>
    </source>
</evidence>
<evidence type="ECO:0000256" key="1">
    <source>
        <dbReference type="ARBA" id="ARBA00010641"/>
    </source>
</evidence>
<keyword evidence="2" id="KW-0805">Transcription regulation</keyword>
<organism evidence="9 10">
    <name type="scientific">Streptomyces celluloflavus</name>
    <dbReference type="NCBI Taxonomy" id="58344"/>
    <lineage>
        <taxon>Bacteria</taxon>
        <taxon>Bacillati</taxon>
        <taxon>Actinomycetota</taxon>
        <taxon>Actinomycetes</taxon>
        <taxon>Kitasatosporales</taxon>
        <taxon>Streptomycetaceae</taxon>
        <taxon>Streptomyces</taxon>
    </lineage>
</organism>
<dbReference type="InterPro" id="IPR013325">
    <property type="entry name" value="RNA_pol_sigma_r2"/>
</dbReference>
<dbReference type="InterPro" id="IPR013249">
    <property type="entry name" value="RNA_pol_sigma70_r4_t2"/>
</dbReference>
<dbReference type="PANTHER" id="PTHR43133">
    <property type="entry name" value="RNA POLYMERASE ECF-TYPE SIGMA FACTO"/>
    <property type="match status" value="1"/>
</dbReference>
<dbReference type="InterPro" id="IPR036388">
    <property type="entry name" value="WH-like_DNA-bd_sf"/>
</dbReference>
<dbReference type="PANTHER" id="PTHR43133:SF50">
    <property type="entry name" value="ECF RNA POLYMERASE SIGMA FACTOR SIGM"/>
    <property type="match status" value="1"/>
</dbReference>
<protein>
    <submittedName>
        <fullName evidence="9">RNA polymerase sigma factor</fullName>
    </submittedName>
</protein>
<dbReference type="NCBIfam" id="TIGR02937">
    <property type="entry name" value="sigma70-ECF"/>
    <property type="match status" value="1"/>
</dbReference>
<dbReference type="Pfam" id="PF04542">
    <property type="entry name" value="Sigma70_r2"/>
    <property type="match status" value="1"/>
</dbReference>
<evidence type="ECO:0000259" key="8">
    <source>
        <dbReference type="Pfam" id="PF08281"/>
    </source>
</evidence>
<comment type="caution">
    <text evidence="9">The sequence shown here is derived from an EMBL/GenBank/DDBJ whole genome shotgun (WGS) entry which is preliminary data.</text>
</comment>
<feature type="region of interest" description="Disordered" evidence="6">
    <location>
        <begin position="152"/>
        <end position="182"/>
    </location>
</feature>
<name>A0ABW7RE61_9ACTN</name>
<dbReference type="EMBL" id="JBIRGH010000010">
    <property type="protein sequence ID" value="MFH8586343.1"/>
    <property type="molecule type" value="Genomic_DNA"/>
</dbReference>
<dbReference type="CDD" id="cd06171">
    <property type="entry name" value="Sigma70_r4"/>
    <property type="match status" value="1"/>
</dbReference>
<dbReference type="RefSeq" id="WP_397673387.1">
    <property type="nucleotide sequence ID" value="NZ_JBIRGH010000010.1"/>
</dbReference>
<feature type="domain" description="RNA polymerase sigma factor 70 region 4 type 2" evidence="8">
    <location>
        <begin position="99"/>
        <end position="150"/>
    </location>
</feature>
<accession>A0ABW7RE61</accession>
<evidence type="ECO:0000256" key="3">
    <source>
        <dbReference type="ARBA" id="ARBA00023082"/>
    </source>
</evidence>
<dbReference type="Gene3D" id="1.10.1740.10">
    <property type="match status" value="1"/>
</dbReference>
<feature type="domain" description="RNA polymerase sigma-70 region 2" evidence="7">
    <location>
        <begin position="11"/>
        <end position="73"/>
    </location>
</feature>
<keyword evidence="4" id="KW-0238">DNA-binding</keyword>
<dbReference type="SUPFAM" id="SSF88946">
    <property type="entry name" value="Sigma2 domain of RNA polymerase sigma factors"/>
    <property type="match status" value="1"/>
</dbReference>
<keyword evidence="10" id="KW-1185">Reference proteome</keyword>
<dbReference type="InterPro" id="IPR007627">
    <property type="entry name" value="RNA_pol_sigma70_r2"/>
</dbReference>
<dbReference type="Pfam" id="PF08281">
    <property type="entry name" value="Sigma70_r4_2"/>
    <property type="match status" value="1"/>
</dbReference>
<dbReference type="Gene3D" id="1.10.10.10">
    <property type="entry name" value="Winged helix-like DNA-binding domain superfamily/Winged helix DNA-binding domain"/>
    <property type="match status" value="1"/>
</dbReference>
<dbReference type="InterPro" id="IPR013324">
    <property type="entry name" value="RNA_pol_sigma_r3/r4-like"/>
</dbReference>
<evidence type="ECO:0000256" key="5">
    <source>
        <dbReference type="ARBA" id="ARBA00023163"/>
    </source>
</evidence>
<proteinExistence type="inferred from homology"/>